<evidence type="ECO:0000313" key="3">
    <source>
        <dbReference type="EMBL" id="CAF0862728.1"/>
    </source>
</evidence>
<feature type="compositionally biased region" description="Basic residues" evidence="1">
    <location>
        <begin position="11"/>
        <end position="29"/>
    </location>
</feature>
<protein>
    <submittedName>
        <fullName evidence="2">Uncharacterized protein</fullName>
    </submittedName>
</protein>
<accession>A0A813UDL8</accession>
<evidence type="ECO:0000313" key="7">
    <source>
        <dbReference type="Proteomes" id="UP000663870"/>
    </source>
</evidence>
<dbReference type="Proteomes" id="UP000663870">
    <property type="component" value="Unassembled WGS sequence"/>
</dbReference>
<dbReference type="EMBL" id="CAJNOH010000095">
    <property type="protein sequence ID" value="CAF0862728.1"/>
    <property type="molecule type" value="Genomic_DNA"/>
</dbReference>
<dbReference type="EMBL" id="CAJNOT010000075">
    <property type="protein sequence ID" value="CAF0822250.1"/>
    <property type="molecule type" value="Genomic_DNA"/>
</dbReference>
<evidence type="ECO:0000313" key="2">
    <source>
        <dbReference type="EMBL" id="CAF0822250.1"/>
    </source>
</evidence>
<dbReference type="EMBL" id="CAJNOL010000146">
    <property type="protein sequence ID" value="CAF0884603.1"/>
    <property type="molecule type" value="Genomic_DNA"/>
</dbReference>
<comment type="caution">
    <text evidence="2">The sequence shown here is derived from an EMBL/GenBank/DDBJ whole genome shotgun (WGS) entry which is preliminary data.</text>
</comment>
<dbReference type="AlphaFoldDB" id="A0A813UDL8"/>
<gene>
    <name evidence="5" type="ORF">JBS370_LOCUS5881</name>
    <name evidence="4" type="ORF">JXQ802_LOCUS8332</name>
    <name evidence="3" type="ORF">PYM288_LOCUS7641</name>
    <name evidence="2" type="ORF">ZHD862_LOCUS3446</name>
</gene>
<name>A0A813UDL8_9BILA</name>
<organism evidence="2 6">
    <name type="scientific">Rotaria sordida</name>
    <dbReference type="NCBI Taxonomy" id="392033"/>
    <lineage>
        <taxon>Eukaryota</taxon>
        <taxon>Metazoa</taxon>
        <taxon>Spiralia</taxon>
        <taxon>Gnathifera</taxon>
        <taxon>Rotifera</taxon>
        <taxon>Eurotatoria</taxon>
        <taxon>Bdelloidea</taxon>
        <taxon>Philodinida</taxon>
        <taxon>Philodinidae</taxon>
        <taxon>Rotaria</taxon>
    </lineage>
</organism>
<evidence type="ECO:0000313" key="5">
    <source>
        <dbReference type="EMBL" id="CAF3642342.1"/>
    </source>
</evidence>
<evidence type="ECO:0000313" key="6">
    <source>
        <dbReference type="Proteomes" id="UP000663864"/>
    </source>
</evidence>
<dbReference type="Proteomes" id="UP000663864">
    <property type="component" value="Unassembled WGS sequence"/>
</dbReference>
<proteinExistence type="predicted"/>
<feature type="compositionally biased region" description="Basic and acidic residues" evidence="1">
    <location>
        <begin position="30"/>
        <end position="44"/>
    </location>
</feature>
<evidence type="ECO:0000313" key="4">
    <source>
        <dbReference type="EMBL" id="CAF0884603.1"/>
    </source>
</evidence>
<dbReference type="Proteomes" id="UP000663854">
    <property type="component" value="Unassembled WGS sequence"/>
</dbReference>
<keyword evidence="7" id="KW-1185">Reference proteome</keyword>
<reference evidence="2" key="1">
    <citation type="submission" date="2021-02" db="EMBL/GenBank/DDBJ databases">
        <authorList>
            <person name="Nowell W R."/>
        </authorList>
    </citation>
    <scope>NUCLEOTIDE SEQUENCE</scope>
</reference>
<dbReference type="EMBL" id="CAJOBD010000312">
    <property type="protein sequence ID" value="CAF3642342.1"/>
    <property type="molecule type" value="Genomic_DNA"/>
</dbReference>
<dbReference type="Proteomes" id="UP000663836">
    <property type="component" value="Unassembled WGS sequence"/>
</dbReference>
<sequence length="115" mass="13477">MPIGGNNTEPHKKRSKKKRSNKQTSKSKRRITEKNETKDSKKNICDTNQSDLNKLTPANLSSLRWDNILTDATLENDRIEQYKELRRQRYCEARQQAIETLIEKLMKTTVNVSEK</sequence>
<evidence type="ECO:0000256" key="1">
    <source>
        <dbReference type="SAM" id="MobiDB-lite"/>
    </source>
</evidence>
<feature type="region of interest" description="Disordered" evidence="1">
    <location>
        <begin position="1"/>
        <end position="52"/>
    </location>
</feature>